<accession>A0A165QV80</accession>
<dbReference type="GO" id="GO:0003735">
    <property type="term" value="F:structural constituent of ribosome"/>
    <property type="evidence" value="ECO:0007669"/>
    <property type="project" value="InterPro"/>
</dbReference>
<dbReference type="InterPro" id="IPR001648">
    <property type="entry name" value="Ribosomal_bS18"/>
</dbReference>
<keyword evidence="3" id="KW-0687">Ribonucleoprotein</keyword>
<keyword evidence="6" id="KW-1185">Reference proteome</keyword>
<dbReference type="Proteomes" id="UP000077266">
    <property type="component" value="Unassembled WGS sequence"/>
</dbReference>
<organism evidence="5 6">
    <name type="scientific">Exidia glandulosa HHB12029</name>
    <dbReference type="NCBI Taxonomy" id="1314781"/>
    <lineage>
        <taxon>Eukaryota</taxon>
        <taxon>Fungi</taxon>
        <taxon>Dikarya</taxon>
        <taxon>Basidiomycota</taxon>
        <taxon>Agaricomycotina</taxon>
        <taxon>Agaricomycetes</taxon>
        <taxon>Auriculariales</taxon>
        <taxon>Exidiaceae</taxon>
        <taxon>Exidia</taxon>
    </lineage>
</organism>
<dbReference type="AlphaFoldDB" id="A0A165QV80"/>
<dbReference type="InParanoid" id="A0A165QV80"/>
<dbReference type="GO" id="GO:0070181">
    <property type="term" value="F:small ribosomal subunit rRNA binding"/>
    <property type="evidence" value="ECO:0007669"/>
    <property type="project" value="TreeGrafter"/>
</dbReference>
<reference evidence="5 6" key="1">
    <citation type="journal article" date="2016" name="Mol. Biol. Evol.">
        <title>Comparative Genomics of Early-Diverging Mushroom-Forming Fungi Provides Insights into the Origins of Lignocellulose Decay Capabilities.</title>
        <authorList>
            <person name="Nagy L.G."/>
            <person name="Riley R."/>
            <person name="Tritt A."/>
            <person name="Adam C."/>
            <person name="Daum C."/>
            <person name="Floudas D."/>
            <person name="Sun H."/>
            <person name="Yadav J.S."/>
            <person name="Pangilinan J."/>
            <person name="Larsson K.H."/>
            <person name="Matsuura K."/>
            <person name="Barry K."/>
            <person name="Labutti K."/>
            <person name="Kuo R."/>
            <person name="Ohm R.A."/>
            <person name="Bhattacharya S.S."/>
            <person name="Shirouzu T."/>
            <person name="Yoshinaga Y."/>
            <person name="Martin F.M."/>
            <person name="Grigoriev I.V."/>
            <person name="Hibbett D.S."/>
        </authorList>
    </citation>
    <scope>NUCLEOTIDE SEQUENCE [LARGE SCALE GENOMIC DNA]</scope>
    <source>
        <strain evidence="5 6">HHB12029</strain>
    </source>
</reference>
<evidence type="ECO:0000256" key="2">
    <source>
        <dbReference type="ARBA" id="ARBA00022980"/>
    </source>
</evidence>
<protein>
    <recommendedName>
        <fullName evidence="4">Small ribosomal subunit protein bS18m</fullName>
    </recommendedName>
</protein>
<dbReference type="OrthoDB" id="21463at2759"/>
<evidence type="ECO:0000256" key="3">
    <source>
        <dbReference type="ARBA" id="ARBA00023274"/>
    </source>
</evidence>
<evidence type="ECO:0000313" key="6">
    <source>
        <dbReference type="Proteomes" id="UP000077266"/>
    </source>
</evidence>
<dbReference type="Pfam" id="PF01084">
    <property type="entry name" value="Ribosomal_S18"/>
    <property type="match status" value="1"/>
</dbReference>
<dbReference type="STRING" id="1314781.A0A165QV80"/>
<dbReference type="SUPFAM" id="SSF46911">
    <property type="entry name" value="Ribosomal protein S18"/>
    <property type="match status" value="1"/>
</dbReference>
<dbReference type="GO" id="GO:0005763">
    <property type="term" value="C:mitochondrial small ribosomal subunit"/>
    <property type="evidence" value="ECO:0007669"/>
    <property type="project" value="TreeGrafter"/>
</dbReference>
<dbReference type="InterPro" id="IPR036870">
    <property type="entry name" value="Ribosomal_bS18_sf"/>
</dbReference>
<name>A0A165QV80_EXIGL</name>
<dbReference type="PANTHER" id="PTHR13479">
    <property type="entry name" value="30S RIBOSOMAL PROTEIN S18"/>
    <property type="match status" value="1"/>
</dbReference>
<dbReference type="PANTHER" id="PTHR13479:SF40">
    <property type="entry name" value="SMALL RIBOSOMAL SUBUNIT PROTEIN BS18M"/>
    <property type="match status" value="1"/>
</dbReference>
<comment type="similarity">
    <text evidence="1">Belongs to the bacterial ribosomal protein bS18 family.</text>
</comment>
<keyword evidence="2" id="KW-0689">Ribosomal protein</keyword>
<sequence>MATPIRRLASSQIGQQLLATVKEAPSTSKIVRPTTSVSTSVVQEPKLRPTFLHNEFYHASDFLRNKPRRMYTPFTRYRRLGPGSRESHEKDPFIQLEIDPVREFENTALLNHFMTRMGKIKTRLETNLSWKSQRKVGKAIRRAKAMGIIPQQSRTLEDMRMHSYYY</sequence>
<evidence type="ECO:0000256" key="1">
    <source>
        <dbReference type="ARBA" id="ARBA00005589"/>
    </source>
</evidence>
<dbReference type="EMBL" id="KV425882">
    <property type="protein sequence ID" value="KZW04121.1"/>
    <property type="molecule type" value="Genomic_DNA"/>
</dbReference>
<dbReference type="GO" id="GO:0032543">
    <property type="term" value="P:mitochondrial translation"/>
    <property type="evidence" value="ECO:0007669"/>
    <property type="project" value="TreeGrafter"/>
</dbReference>
<gene>
    <name evidence="5" type="ORF">EXIGLDRAFT_828044</name>
</gene>
<dbReference type="PRINTS" id="PR00974">
    <property type="entry name" value="RIBOSOMALS18"/>
</dbReference>
<evidence type="ECO:0000313" key="5">
    <source>
        <dbReference type="EMBL" id="KZW04121.1"/>
    </source>
</evidence>
<dbReference type="Gene3D" id="4.10.640.10">
    <property type="entry name" value="Ribosomal protein S18"/>
    <property type="match status" value="1"/>
</dbReference>
<proteinExistence type="inferred from homology"/>
<evidence type="ECO:0000256" key="4">
    <source>
        <dbReference type="ARBA" id="ARBA00035264"/>
    </source>
</evidence>